<protein>
    <recommendedName>
        <fullName evidence="2">DUF945 domain-containing protein</fullName>
    </recommendedName>
</protein>
<proteinExistence type="predicted"/>
<evidence type="ECO:0008006" key="2">
    <source>
        <dbReference type="Google" id="ProtNLM"/>
    </source>
</evidence>
<evidence type="ECO:0000313" key="1">
    <source>
        <dbReference type="EMBL" id="SCM74526.1"/>
    </source>
</evidence>
<dbReference type="RefSeq" id="WP_179981201.1">
    <property type="nucleotide sequence ID" value="NZ_LT608333.1"/>
</dbReference>
<name>A0A212LAG1_9BACT</name>
<sequence>MKKLLKTLIILAILVAGGLTALGFGLRSTIQEQVLNGLSNLSRSPQGKPYAASADQVEFSPFTREIFIRGLALRGEQANGPETWLASEISFRLPLRMLLALTPLRFMILKGNEPLDVAENVVVRNIAMTTPYSRVLVQREEMDVIRATPFVIGQALEGHEPIDMITATYEMGADNTSAHFVSADIIDANGSVRVSFKEMRMSGWKGRSIASLAIDDMEVRIGGAQTMAAGRLLQEGIALPEEDMMRQLVALSENPEAKETQEQLIPLMETILNYDPPLLRKFQASDMTFAVDTSTVQVKESQFEWFSNTPTHTKSSITGFTASSGLLYAILDMTLPPLNMDMVFESRTTGTVSHKTAEVRAPGLGQVVCSLNMNDKPGSRVVEELFTQSFSDFTLSYKDDGAVAWTGLNLFPNAPQAAATIQALAALPGIRDTPQNAIIRQNLQAFAARPGSLDIKTTPGRTVLVLDLIAMLDNPGMLLTIAASPGDHALVEQMETLRLTFETIRAMNAQQQQQQQQ</sequence>
<dbReference type="AlphaFoldDB" id="A0A212LAG1"/>
<gene>
    <name evidence="1" type="ORF">KL86DES1_21995</name>
</gene>
<reference evidence="1" key="1">
    <citation type="submission" date="2016-08" db="EMBL/GenBank/DDBJ databases">
        <authorList>
            <person name="Seilhamer J.J."/>
        </authorList>
    </citation>
    <scope>NUCLEOTIDE SEQUENCE</scope>
    <source>
        <strain evidence="1">86-1</strain>
    </source>
</reference>
<organism evidence="1">
    <name type="scientific">uncultured Desulfovibrio sp</name>
    <dbReference type="NCBI Taxonomy" id="167968"/>
    <lineage>
        <taxon>Bacteria</taxon>
        <taxon>Pseudomonadati</taxon>
        <taxon>Thermodesulfobacteriota</taxon>
        <taxon>Desulfovibrionia</taxon>
        <taxon>Desulfovibrionales</taxon>
        <taxon>Desulfovibrionaceae</taxon>
        <taxon>Desulfovibrio</taxon>
        <taxon>environmental samples</taxon>
    </lineage>
</organism>
<dbReference type="EMBL" id="FMJC01000002">
    <property type="protein sequence ID" value="SCM74526.1"/>
    <property type="molecule type" value="Genomic_DNA"/>
</dbReference>
<accession>A0A212LAG1</accession>